<feature type="transmembrane region" description="Helical" evidence="7">
    <location>
        <begin position="129"/>
        <end position="150"/>
    </location>
</feature>
<evidence type="ECO:0000256" key="7">
    <source>
        <dbReference type="SAM" id="Phobius"/>
    </source>
</evidence>
<dbReference type="OrthoDB" id="9792218at2"/>
<evidence type="ECO:0000313" key="10">
    <source>
        <dbReference type="EMBL" id="PSK80785.1"/>
    </source>
</evidence>
<dbReference type="InterPro" id="IPR011014">
    <property type="entry name" value="MscS_channel_TM-2"/>
</dbReference>
<proteinExistence type="inferred from homology"/>
<keyword evidence="4 7" id="KW-1133">Transmembrane helix</keyword>
<comment type="caution">
    <text evidence="10">The sequence shown here is derived from an EMBL/GenBank/DDBJ whole genome shotgun (WGS) entry which is preliminary data.</text>
</comment>
<evidence type="ECO:0000256" key="4">
    <source>
        <dbReference type="ARBA" id="ARBA00022989"/>
    </source>
</evidence>
<dbReference type="RefSeq" id="WP_106543646.1">
    <property type="nucleotide sequence ID" value="NZ_BLAU01000001.1"/>
</dbReference>
<evidence type="ECO:0000313" key="11">
    <source>
        <dbReference type="Proteomes" id="UP000240621"/>
    </source>
</evidence>
<comment type="similarity">
    <text evidence="2">Belongs to the MscS (TC 1.A.23) family.</text>
</comment>
<feature type="transmembrane region" description="Helical" evidence="7">
    <location>
        <begin position="51"/>
        <end position="69"/>
    </location>
</feature>
<dbReference type="Proteomes" id="UP000396862">
    <property type="component" value="Unassembled WGS sequence"/>
</dbReference>
<dbReference type="Gene3D" id="1.10.287.1260">
    <property type="match status" value="1"/>
</dbReference>
<evidence type="ECO:0000256" key="1">
    <source>
        <dbReference type="ARBA" id="ARBA00004141"/>
    </source>
</evidence>
<gene>
    <name evidence="10" type="ORF">CLV93_11379</name>
    <name evidence="9" type="ORF">JCM18694_26610</name>
</gene>
<reference evidence="9 12" key="2">
    <citation type="submission" date="2019-10" db="EMBL/GenBank/DDBJ databases">
        <title>Prolixibacter strains distinguished by the presence of nitrate reductase genes were adept at nitrate-dependent anaerobic corrosion of metallic iron and carbon steel.</title>
        <authorList>
            <person name="Iino T."/>
            <person name="Shono N."/>
            <person name="Ito K."/>
            <person name="Nakamura R."/>
            <person name="Sueoka K."/>
            <person name="Harayama S."/>
            <person name="Ohkuma M."/>
        </authorList>
    </citation>
    <scope>NUCLEOTIDE SEQUENCE [LARGE SCALE GENOMIC DNA]</scope>
    <source>
        <strain evidence="9 12">MIC1-1</strain>
    </source>
</reference>
<dbReference type="PANTHER" id="PTHR30566">
    <property type="entry name" value="YNAI-RELATED MECHANOSENSITIVE ION CHANNEL"/>
    <property type="match status" value="1"/>
</dbReference>
<dbReference type="EMBL" id="PYGC01000013">
    <property type="protein sequence ID" value="PSK80785.1"/>
    <property type="molecule type" value="Genomic_DNA"/>
</dbReference>
<dbReference type="Pfam" id="PF00924">
    <property type="entry name" value="MS_channel_2nd"/>
    <property type="match status" value="1"/>
</dbReference>
<dbReference type="InterPro" id="IPR023408">
    <property type="entry name" value="MscS_beta-dom_sf"/>
</dbReference>
<feature type="transmembrane region" description="Helical" evidence="7">
    <location>
        <begin position="81"/>
        <end position="99"/>
    </location>
</feature>
<feature type="transmembrane region" description="Helical" evidence="7">
    <location>
        <begin position="6"/>
        <end position="30"/>
    </location>
</feature>
<reference evidence="10 11" key="1">
    <citation type="submission" date="2018-03" db="EMBL/GenBank/DDBJ databases">
        <title>Genomic Encyclopedia of Archaeal and Bacterial Type Strains, Phase II (KMG-II): from individual species to whole genera.</title>
        <authorList>
            <person name="Goeker M."/>
        </authorList>
    </citation>
    <scope>NUCLEOTIDE SEQUENCE [LARGE SCALE GENOMIC DNA]</scope>
    <source>
        <strain evidence="10 11">DSM 27267</strain>
    </source>
</reference>
<evidence type="ECO:0000256" key="6">
    <source>
        <dbReference type="SAM" id="MobiDB-lite"/>
    </source>
</evidence>
<feature type="domain" description="Mechanosensitive ion channel MscS" evidence="8">
    <location>
        <begin position="182"/>
        <end position="244"/>
    </location>
</feature>
<protein>
    <submittedName>
        <fullName evidence="10">Small-conductance mechanosensitive channel</fullName>
    </submittedName>
</protein>
<evidence type="ECO:0000256" key="5">
    <source>
        <dbReference type="ARBA" id="ARBA00023136"/>
    </source>
</evidence>
<dbReference type="InterPro" id="IPR006685">
    <property type="entry name" value="MscS_channel_2nd"/>
</dbReference>
<keyword evidence="3 7" id="KW-0812">Transmembrane</keyword>
<dbReference type="PANTHER" id="PTHR30566:SF25">
    <property type="entry name" value="INNER MEMBRANE PROTEIN"/>
    <property type="match status" value="1"/>
</dbReference>
<dbReference type="SUPFAM" id="SSF50182">
    <property type="entry name" value="Sm-like ribonucleoproteins"/>
    <property type="match status" value="1"/>
</dbReference>
<evidence type="ECO:0000259" key="8">
    <source>
        <dbReference type="Pfam" id="PF00924"/>
    </source>
</evidence>
<dbReference type="GO" id="GO:0016020">
    <property type="term" value="C:membrane"/>
    <property type="evidence" value="ECO:0007669"/>
    <property type="project" value="UniProtKB-SubCell"/>
</dbReference>
<evidence type="ECO:0000313" key="12">
    <source>
        <dbReference type="Proteomes" id="UP000396862"/>
    </source>
</evidence>
<comment type="subcellular location">
    <subcellularLocation>
        <location evidence="1">Membrane</location>
        <topology evidence="1">Multi-pass membrane protein</topology>
    </subcellularLocation>
</comment>
<dbReference type="SUPFAM" id="SSF82861">
    <property type="entry name" value="Mechanosensitive channel protein MscS (YggB), transmembrane region"/>
    <property type="match status" value="1"/>
</dbReference>
<accession>A0A2P8C749</accession>
<dbReference type="GO" id="GO:0008381">
    <property type="term" value="F:mechanosensitive monoatomic ion channel activity"/>
    <property type="evidence" value="ECO:0007669"/>
    <property type="project" value="UniProtKB-ARBA"/>
</dbReference>
<evidence type="ECO:0000256" key="3">
    <source>
        <dbReference type="ARBA" id="ARBA00022692"/>
    </source>
</evidence>
<dbReference type="AlphaFoldDB" id="A0A2P8C749"/>
<dbReference type="Gene3D" id="2.30.30.60">
    <property type="match status" value="1"/>
</dbReference>
<name>A0A2P8C749_9BACT</name>
<organism evidence="10 11">
    <name type="scientific">Prolixibacter denitrificans</name>
    <dbReference type="NCBI Taxonomy" id="1541063"/>
    <lineage>
        <taxon>Bacteria</taxon>
        <taxon>Pseudomonadati</taxon>
        <taxon>Bacteroidota</taxon>
        <taxon>Bacteroidia</taxon>
        <taxon>Marinilabiliales</taxon>
        <taxon>Prolixibacteraceae</taxon>
        <taxon>Prolixibacter</taxon>
    </lineage>
</organism>
<evidence type="ECO:0000256" key="2">
    <source>
        <dbReference type="ARBA" id="ARBA00008017"/>
    </source>
</evidence>
<dbReference type="InterPro" id="IPR010920">
    <property type="entry name" value="LSM_dom_sf"/>
</dbReference>
<keyword evidence="12" id="KW-1185">Reference proteome</keyword>
<sequence length="360" mass="41402">MFDNNYLNALVLIAGLVVGFLGAHLIIRLIKHRLHEKKDAGWIQTLTRITRPLTFLAALLVLLSIQPLMDTGKKLPFDLQHLYTLLTIFLVTWLIINAIRSIRSILLRRYNLDTKDNLKARKMHTQLRVFERILIAMVLVIAIGIALMSFDKIHKLGVSLLASAGIAGIIIGFAAQKSIGLILAGFQIAITQPIRLEDVVIVENEWGWIEEITLTYVVVRIWDKRRLILPITYFIEKPFQNWTRTTAEILGTVFIYVDYRFPVDKMREALTEILEDTDLWDGQVNVLQVTGANERTLELRALVSAVDSPTAWDLRVLVREKLVEFVQKNYPEYLPQTRVLFPEQTNNPEQVQTEHREEKS</sequence>
<feature type="region of interest" description="Disordered" evidence="6">
    <location>
        <begin position="339"/>
        <end position="360"/>
    </location>
</feature>
<keyword evidence="5 7" id="KW-0472">Membrane</keyword>
<dbReference type="Proteomes" id="UP000240621">
    <property type="component" value="Unassembled WGS sequence"/>
</dbReference>
<dbReference type="EMBL" id="BLAU01000001">
    <property type="protein sequence ID" value="GET22415.1"/>
    <property type="molecule type" value="Genomic_DNA"/>
</dbReference>
<feature type="transmembrane region" description="Helical" evidence="7">
    <location>
        <begin position="156"/>
        <end position="175"/>
    </location>
</feature>
<evidence type="ECO:0000313" key="9">
    <source>
        <dbReference type="EMBL" id="GET22415.1"/>
    </source>
</evidence>